<organism evidence="2 3">
    <name type="scientific">Nocardioides zeae</name>
    <dbReference type="NCBI Taxonomy" id="1457234"/>
    <lineage>
        <taxon>Bacteria</taxon>
        <taxon>Bacillati</taxon>
        <taxon>Actinomycetota</taxon>
        <taxon>Actinomycetes</taxon>
        <taxon>Propionibacteriales</taxon>
        <taxon>Nocardioidaceae</taxon>
        <taxon>Nocardioides</taxon>
    </lineage>
</organism>
<keyword evidence="3" id="KW-1185">Reference proteome</keyword>
<dbReference type="NCBIfam" id="NF038065">
    <property type="entry name" value="Pr6Pr"/>
    <property type="match status" value="1"/>
</dbReference>
<evidence type="ECO:0000256" key="1">
    <source>
        <dbReference type="SAM" id="Phobius"/>
    </source>
</evidence>
<comment type="caution">
    <text evidence="2">The sequence shown here is derived from an EMBL/GenBank/DDBJ whole genome shotgun (WGS) entry which is preliminary data.</text>
</comment>
<keyword evidence="1" id="KW-1133">Transmembrane helix</keyword>
<dbReference type="RefSeq" id="WP_163771954.1">
    <property type="nucleotide sequence ID" value="NZ_JAAGXA010000005.1"/>
</dbReference>
<protein>
    <recommendedName>
        <fullName evidence="4">Pr6Pr family membrane protein</fullName>
    </recommendedName>
</protein>
<evidence type="ECO:0000313" key="2">
    <source>
        <dbReference type="EMBL" id="NEN78413.1"/>
    </source>
</evidence>
<accession>A0A6P0HIE7</accession>
<feature type="transmembrane region" description="Helical" evidence="1">
    <location>
        <begin position="12"/>
        <end position="34"/>
    </location>
</feature>
<feature type="transmembrane region" description="Helical" evidence="1">
    <location>
        <begin position="54"/>
        <end position="72"/>
    </location>
</feature>
<feature type="transmembrane region" description="Helical" evidence="1">
    <location>
        <begin position="110"/>
        <end position="130"/>
    </location>
</feature>
<evidence type="ECO:0008006" key="4">
    <source>
        <dbReference type="Google" id="ProtNLM"/>
    </source>
</evidence>
<sequence length="217" mass="23213">MDLRTPHRRTEVAIGGARVAASGVVVVLLVLTYVERIAAGDGNPFNYFGYFTNQTNLLMSVLLGLAGVLVLLDRPAPTWLAAARGVATACLLVVAVIYNTLIPGTGTAPAWVSAVLHLVFPAVALADWLLVGDRPRLRWRSWWIVLPYPVAWLAVVLVRGVTDGWVPYGFLLPERGLVSLVAHCVVLLVALVAAGAVVWAGSRLRGTLLPRSPRAPA</sequence>
<reference evidence="2 3" key="1">
    <citation type="journal article" date="2014" name="Int. J. Syst. Evol. Microbiol.">
        <title>Nocardioides zeae sp. nov., isolated from the stem of Zea mays.</title>
        <authorList>
            <person name="Glaeser S.P."/>
            <person name="McInroy J.A."/>
            <person name="Busse H.J."/>
            <person name="Kampfer P."/>
        </authorList>
    </citation>
    <scope>NUCLEOTIDE SEQUENCE [LARGE SCALE GENOMIC DNA]</scope>
    <source>
        <strain evidence="2 3">JCM 30728</strain>
    </source>
</reference>
<dbReference type="AlphaFoldDB" id="A0A6P0HIE7"/>
<feature type="transmembrane region" description="Helical" evidence="1">
    <location>
        <begin position="142"/>
        <end position="160"/>
    </location>
</feature>
<dbReference type="InterPro" id="IPR049713">
    <property type="entry name" value="Pr6Pr-like"/>
</dbReference>
<dbReference type="EMBL" id="JAAGXA010000005">
    <property type="protein sequence ID" value="NEN78413.1"/>
    <property type="molecule type" value="Genomic_DNA"/>
</dbReference>
<feature type="transmembrane region" description="Helical" evidence="1">
    <location>
        <begin position="79"/>
        <end position="98"/>
    </location>
</feature>
<keyword evidence="1" id="KW-0472">Membrane</keyword>
<dbReference type="Proteomes" id="UP000468687">
    <property type="component" value="Unassembled WGS sequence"/>
</dbReference>
<feature type="transmembrane region" description="Helical" evidence="1">
    <location>
        <begin position="180"/>
        <end position="201"/>
    </location>
</feature>
<keyword evidence="1" id="KW-0812">Transmembrane</keyword>
<name>A0A6P0HIE7_9ACTN</name>
<proteinExistence type="predicted"/>
<evidence type="ECO:0000313" key="3">
    <source>
        <dbReference type="Proteomes" id="UP000468687"/>
    </source>
</evidence>
<gene>
    <name evidence="2" type="ORF">G3T38_08985</name>
</gene>